<name>A0A6A5WC24_9PLEO</name>
<proteinExistence type="predicted"/>
<organism evidence="2 3">
    <name type="scientific">Amniculicola lignicola CBS 123094</name>
    <dbReference type="NCBI Taxonomy" id="1392246"/>
    <lineage>
        <taxon>Eukaryota</taxon>
        <taxon>Fungi</taxon>
        <taxon>Dikarya</taxon>
        <taxon>Ascomycota</taxon>
        <taxon>Pezizomycotina</taxon>
        <taxon>Dothideomycetes</taxon>
        <taxon>Pleosporomycetidae</taxon>
        <taxon>Pleosporales</taxon>
        <taxon>Amniculicolaceae</taxon>
        <taxon>Amniculicola</taxon>
    </lineage>
</organism>
<evidence type="ECO:0000313" key="3">
    <source>
        <dbReference type="Proteomes" id="UP000799779"/>
    </source>
</evidence>
<sequence>MSPATDQNRLAAVFTPSVTFCHLPNEVTASQVTFLYHYLSCGHFVKTTEEGQHNCGSNCAHPHVSPVLPKPLFCVLCHKATLWIYLNSPRQADQSLYVSGPVTAALTFVSIQKDFGYTRDEMMAELAPEYKPGNVNPFNKVIREDRDGHFHALACKHEVFTKESKLCGVNCTADCLQRPRGLDTDGVIVCWACLDQGSRITIYGFQDKHLVPRLPDSAQTGPASSPRPTGDAAGPSNDQVGGWFDI</sequence>
<dbReference type="EMBL" id="ML977604">
    <property type="protein sequence ID" value="KAF1998349.1"/>
    <property type="molecule type" value="Genomic_DNA"/>
</dbReference>
<evidence type="ECO:0000256" key="1">
    <source>
        <dbReference type="SAM" id="MobiDB-lite"/>
    </source>
</evidence>
<feature type="region of interest" description="Disordered" evidence="1">
    <location>
        <begin position="214"/>
        <end position="246"/>
    </location>
</feature>
<dbReference type="AlphaFoldDB" id="A0A6A5WC24"/>
<keyword evidence="3" id="KW-1185">Reference proteome</keyword>
<feature type="compositionally biased region" description="Polar residues" evidence="1">
    <location>
        <begin position="217"/>
        <end position="227"/>
    </location>
</feature>
<dbReference type="Proteomes" id="UP000799779">
    <property type="component" value="Unassembled WGS sequence"/>
</dbReference>
<gene>
    <name evidence="2" type="ORF">P154DRAFT_536350</name>
</gene>
<protein>
    <submittedName>
        <fullName evidence="2">Uncharacterized protein</fullName>
    </submittedName>
</protein>
<evidence type="ECO:0000313" key="2">
    <source>
        <dbReference type="EMBL" id="KAF1998349.1"/>
    </source>
</evidence>
<reference evidence="2" key="1">
    <citation type="journal article" date="2020" name="Stud. Mycol.">
        <title>101 Dothideomycetes genomes: a test case for predicting lifestyles and emergence of pathogens.</title>
        <authorList>
            <person name="Haridas S."/>
            <person name="Albert R."/>
            <person name="Binder M."/>
            <person name="Bloem J."/>
            <person name="Labutti K."/>
            <person name="Salamov A."/>
            <person name="Andreopoulos B."/>
            <person name="Baker S."/>
            <person name="Barry K."/>
            <person name="Bills G."/>
            <person name="Bluhm B."/>
            <person name="Cannon C."/>
            <person name="Castanera R."/>
            <person name="Culley D."/>
            <person name="Daum C."/>
            <person name="Ezra D."/>
            <person name="Gonzalez J."/>
            <person name="Henrissat B."/>
            <person name="Kuo A."/>
            <person name="Liang C."/>
            <person name="Lipzen A."/>
            <person name="Lutzoni F."/>
            <person name="Magnuson J."/>
            <person name="Mondo S."/>
            <person name="Nolan M."/>
            <person name="Ohm R."/>
            <person name="Pangilinan J."/>
            <person name="Park H.-J."/>
            <person name="Ramirez L."/>
            <person name="Alfaro M."/>
            <person name="Sun H."/>
            <person name="Tritt A."/>
            <person name="Yoshinaga Y."/>
            <person name="Zwiers L.-H."/>
            <person name="Turgeon B."/>
            <person name="Goodwin S."/>
            <person name="Spatafora J."/>
            <person name="Crous P."/>
            <person name="Grigoriev I."/>
        </authorList>
    </citation>
    <scope>NUCLEOTIDE SEQUENCE</scope>
    <source>
        <strain evidence="2">CBS 123094</strain>
    </source>
</reference>
<accession>A0A6A5WC24</accession>